<gene>
    <name evidence="8" type="ORF">FACI_IFERC00001G0837</name>
</gene>
<evidence type="ECO:0000256" key="6">
    <source>
        <dbReference type="PROSITE-ProRule" id="PRU00409"/>
    </source>
</evidence>
<dbReference type="Pfam" id="PF13549">
    <property type="entry name" value="ATP-grasp_5"/>
    <property type="match status" value="1"/>
</dbReference>
<dbReference type="SUPFAM" id="SSF51735">
    <property type="entry name" value="NAD(P)-binding Rossmann-fold domains"/>
    <property type="match status" value="1"/>
</dbReference>
<dbReference type="PANTHER" id="PTHR43334">
    <property type="entry name" value="ACETATE--COA LIGASE [ADP-FORMING]"/>
    <property type="match status" value="1"/>
</dbReference>
<dbReference type="InterPro" id="IPR043938">
    <property type="entry name" value="Ligase_CoA_dom"/>
</dbReference>
<evidence type="ECO:0000313" key="8">
    <source>
        <dbReference type="EMBL" id="AGO60817.1"/>
    </source>
</evidence>
<comment type="catalytic activity">
    <reaction evidence="1">
        <text>acetate + ATP + CoA = acetyl-CoA + ADP + phosphate</text>
        <dbReference type="Rhea" id="RHEA:15081"/>
        <dbReference type="ChEBI" id="CHEBI:30089"/>
        <dbReference type="ChEBI" id="CHEBI:30616"/>
        <dbReference type="ChEBI" id="CHEBI:43474"/>
        <dbReference type="ChEBI" id="CHEBI:57287"/>
        <dbReference type="ChEBI" id="CHEBI:57288"/>
        <dbReference type="ChEBI" id="CHEBI:456216"/>
        <dbReference type="EC" id="6.2.1.13"/>
    </reaction>
</comment>
<proteinExistence type="predicted"/>
<sequence>MLEQLFKPKSIAVVGASSDSLKVGNIILRNITSSFSGKVYPVNNKTASIDGLTAYKSLIDIKESVDLVVIVVPRDAVPGVMKDAATIKAGAAVIITSGFKETDQHGAELEDQIMAIAKESGIRVLGPNTIGLITPDVNATFAFADVKRGKAALVAQSGGLGVYMLNWAQESNVGISYFISLGNQADVDETDAFQFLSTDVETRAIFSYVEGVSSGQKFLSTLPDVIKRKPIIFLKGGMGKTGAAAVKTHTGSVAGSMDIFRAAVRTVGGIFVDNIEDMLNLAKIVLSSEPVSSDILIITNSGGHGVLTTDAIDKEGLNEIELPERVKHDLLSVMPEQSTPRNPIDLSGDANYDRYNKAMGIIKDLDCTKIVIVQSLPMVSCSDVAKSIVNYRGKGVIGVTMGLDQNAASKLLDSVSIPAFIFPEDAVRSIKYMVERPNPVKKIRTAEPINQARELVKGKNYIKDFEAMQLMEIYGIRTPAYAIAENAKEAVEKSTAVGYPLVMKISPDTPVHKTDVKGVIMNVEKDTVESSFTELNYPRTIMQAQISGAEIFVGGIKDPVFGPAIVVGIGGIYMEVIKSLSYGICPVSEDEAYQMMKDSKVLGMLTSRNRDYDINSTVRAISKLSNMLIDLDIKEMDINPLIVNEKGAFAVDVRIVL</sequence>
<keyword evidence="3" id="KW-0436">Ligase</keyword>
<dbReference type="KEGG" id="fac:FACI_IFERC01G0837"/>
<dbReference type="InterPro" id="IPR003781">
    <property type="entry name" value="CoA-bd"/>
</dbReference>
<dbReference type="RefSeq" id="WP_009886869.1">
    <property type="nucleotide sequence ID" value="NC_021592.1"/>
</dbReference>
<evidence type="ECO:0000256" key="4">
    <source>
        <dbReference type="ARBA" id="ARBA00022741"/>
    </source>
</evidence>
<dbReference type="Pfam" id="PF19045">
    <property type="entry name" value="Ligase_CoA_2"/>
    <property type="match status" value="1"/>
</dbReference>
<dbReference type="Pfam" id="PF13380">
    <property type="entry name" value="CoA_binding_2"/>
    <property type="match status" value="1"/>
</dbReference>
<dbReference type="InterPro" id="IPR036291">
    <property type="entry name" value="NAD(P)-bd_dom_sf"/>
</dbReference>
<evidence type="ECO:0000256" key="3">
    <source>
        <dbReference type="ARBA" id="ARBA00022598"/>
    </source>
</evidence>
<keyword evidence="9" id="KW-1185">Reference proteome</keyword>
<accession>S0AQ12</accession>
<dbReference type="Proteomes" id="UP000014660">
    <property type="component" value="Chromosome"/>
</dbReference>
<dbReference type="Gene3D" id="3.30.470.20">
    <property type="entry name" value="ATP-grasp fold, B domain"/>
    <property type="match status" value="1"/>
</dbReference>
<feature type="domain" description="ATP-grasp" evidence="7">
    <location>
        <begin position="468"/>
        <end position="504"/>
    </location>
</feature>
<dbReference type="GeneID" id="16025001"/>
<evidence type="ECO:0000256" key="1">
    <source>
        <dbReference type="ARBA" id="ARBA00001619"/>
    </source>
</evidence>
<keyword evidence="4 6" id="KW-0547">Nucleotide-binding</keyword>
<dbReference type="GO" id="GO:0046872">
    <property type="term" value="F:metal ion binding"/>
    <property type="evidence" value="ECO:0007669"/>
    <property type="project" value="InterPro"/>
</dbReference>
<evidence type="ECO:0000256" key="5">
    <source>
        <dbReference type="ARBA" id="ARBA00022840"/>
    </source>
</evidence>
<dbReference type="InterPro" id="IPR011761">
    <property type="entry name" value="ATP-grasp"/>
</dbReference>
<dbReference type="Pfam" id="PF13607">
    <property type="entry name" value="Succ_CoA_lig"/>
    <property type="match status" value="1"/>
</dbReference>
<dbReference type="InterPro" id="IPR032875">
    <property type="entry name" value="Succ_CoA_lig_flav_dom"/>
</dbReference>
<evidence type="ECO:0000259" key="7">
    <source>
        <dbReference type="PROSITE" id="PS50975"/>
    </source>
</evidence>
<dbReference type="Gene3D" id="3.30.1490.20">
    <property type="entry name" value="ATP-grasp fold, A domain"/>
    <property type="match status" value="1"/>
</dbReference>
<keyword evidence="5 6" id="KW-0067">ATP-binding</keyword>
<dbReference type="InterPro" id="IPR013815">
    <property type="entry name" value="ATP_grasp_subdomain_1"/>
</dbReference>
<dbReference type="GO" id="GO:0005524">
    <property type="term" value="F:ATP binding"/>
    <property type="evidence" value="ECO:0007669"/>
    <property type="project" value="UniProtKB-UniRule"/>
</dbReference>
<evidence type="ECO:0000256" key="2">
    <source>
        <dbReference type="ARBA" id="ARBA00012957"/>
    </source>
</evidence>
<evidence type="ECO:0000313" key="9">
    <source>
        <dbReference type="Proteomes" id="UP000014660"/>
    </source>
</evidence>
<dbReference type="PANTHER" id="PTHR43334:SF2">
    <property type="entry name" value="ACETATE--COA LIGASE [ADP-FORMING]"/>
    <property type="match status" value="1"/>
</dbReference>
<dbReference type="EC" id="6.2.1.13" evidence="2"/>
<dbReference type="HOGENOM" id="CLU_007415_3_1_2"/>
<dbReference type="GO" id="GO:0043758">
    <property type="term" value="F:acetate-CoA ligase (ADP-forming) activity"/>
    <property type="evidence" value="ECO:0007669"/>
    <property type="project" value="UniProtKB-EC"/>
</dbReference>
<dbReference type="AlphaFoldDB" id="S0AQ12"/>
<dbReference type="PATRIC" id="fig|333146.12.peg.851"/>
<dbReference type="InterPro" id="IPR051538">
    <property type="entry name" value="Acyl-CoA_Synth/Transferase"/>
</dbReference>
<reference evidence="8 9" key="1">
    <citation type="journal article" date="2007" name="Proc. Natl. Acad. Sci. U.S.A.">
        <title>Genome dynamics in a natural archaeal population.</title>
        <authorList>
            <person name="Allen E.E."/>
            <person name="Tyson G.W."/>
            <person name="Whitaker R.J."/>
            <person name="Detter J.C."/>
            <person name="Richardson P.M."/>
            <person name="Banfield J.F."/>
        </authorList>
    </citation>
    <scope>NUCLEOTIDE SEQUENCE [LARGE SCALE GENOMIC DNA]</scope>
    <source>
        <strain evidence="9">fer1</strain>
    </source>
</reference>
<dbReference type="Gene3D" id="3.40.50.261">
    <property type="entry name" value="Succinyl-CoA synthetase domains"/>
    <property type="match status" value="2"/>
</dbReference>
<dbReference type="PROSITE" id="PS50975">
    <property type="entry name" value="ATP_GRASP"/>
    <property type="match status" value="1"/>
</dbReference>
<dbReference type="Gene3D" id="3.40.50.720">
    <property type="entry name" value="NAD(P)-binding Rossmann-like Domain"/>
    <property type="match status" value="1"/>
</dbReference>
<dbReference type="InterPro" id="IPR016102">
    <property type="entry name" value="Succinyl-CoA_synth-like"/>
</dbReference>
<dbReference type="EMBL" id="CP004145">
    <property type="protein sequence ID" value="AGO60817.1"/>
    <property type="molecule type" value="Genomic_DNA"/>
</dbReference>
<organism evidence="8 9">
    <name type="scientific">Ferroplasma acidarmanus Fer1</name>
    <dbReference type="NCBI Taxonomy" id="333146"/>
    <lineage>
        <taxon>Archaea</taxon>
        <taxon>Methanobacteriati</taxon>
        <taxon>Thermoplasmatota</taxon>
        <taxon>Thermoplasmata</taxon>
        <taxon>Thermoplasmatales</taxon>
        <taxon>Ferroplasmaceae</taxon>
        <taxon>Ferroplasma</taxon>
    </lineage>
</organism>
<dbReference type="SMART" id="SM00881">
    <property type="entry name" value="CoA_binding"/>
    <property type="match status" value="1"/>
</dbReference>
<protein>
    <recommendedName>
        <fullName evidence="2">acetate--CoA ligase (ADP-forming)</fullName>
        <ecNumber evidence="2">6.2.1.13</ecNumber>
    </recommendedName>
</protein>
<name>S0AQ12_FERAC</name>
<dbReference type="SUPFAM" id="SSF56059">
    <property type="entry name" value="Glutathione synthetase ATP-binding domain-like"/>
    <property type="match status" value="1"/>
</dbReference>
<dbReference type="SUPFAM" id="SSF52210">
    <property type="entry name" value="Succinyl-CoA synthetase domains"/>
    <property type="match status" value="2"/>
</dbReference>